<evidence type="ECO:0000313" key="3">
    <source>
        <dbReference type="Ensembl" id="ENSNGAP00000019895.1"/>
    </source>
</evidence>
<accession>A0A8C6RKV4</accession>
<dbReference type="Proteomes" id="UP000694381">
    <property type="component" value="Unassembled WGS sequence"/>
</dbReference>
<sequence length="217" mass="24932">MHFTETGKPLIKFTHCRKSIYSFSVPRCCPLCQGEVGSARLEDAPVSISNPFCNGHQEKCSFLLKPTRGTFLREYDGRSDLHVGITNTNGVVYSYNAHGVQCDEEGWEQSLSIPLVQPNMFGLMDQWDKHLEDFSATLAWQPHRYEEDDHNCYNYALTFINCILTTEGKEQLDKSEFTEKFVIPRTRLASKYIILYRVIQERGYHVTDHLNPEASPS</sequence>
<evidence type="ECO:0000259" key="2">
    <source>
        <dbReference type="Pfam" id="PF22795"/>
    </source>
</evidence>
<protein>
    <submittedName>
        <fullName evidence="3">Makorin, ring finger protein 2, opposite strand</fullName>
    </submittedName>
</protein>
<evidence type="ECO:0000313" key="4">
    <source>
        <dbReference type="Proteomes" id="UP000694381"/>
    </source>
</evidence>
<dbReference type="PANTHER" id="PTHR33963">
    <property type="entry name" value="MKRN2 OPPOSITE STRAND PROTEIN"/>
    <property type="match status" value="1"/>
</dbReference>
<reference evidence="3" key="2">
    <citation type="submission" date="2025-09" db="UniProtKB">
        <authorList>
            <consortium name="Ensembl"/>
        </authorList>
    </citation>
    <scope>IDENTIFICATION</scope>
</reference>
<dbReference type="Ensembl" id="ENSNGAT00000025560.1">
    <property type="protein sequence ID" value="ENSNGAP00000019895.1"/>
    <property type="gene ID" value="ENSNGAG00000019573.1"/>
</dbReference>
<reference evidence="3" key="1">
    <citation type="submission" date="2025-08" db="UniProtKB">
        <authorList>
            <consortium name="Ensembl"/>
        </authorList>
    </citation>
    <scope>IDENTIFICATION</scope>
</reference>
<dbReference type="CTD" id="100129480"/>
<dbReference type="InterPro" id="IPR053922">
    <property type="entry name" value="MKRN2OS-like_N"/>
</dbReference>
<dbReference type="GeneTree" id="ENSGT00390000003839"/>
<gene>
    <name evidence="3" type="primary">Mkrn2os</name>
</gene>
<evidence type="ECO:0000259" key="1">
    <source>
        <dbReference type="Pfam" id="PF16044"/>
    </source>
</evidence>
<dbReference type="RefSeq" id="XP_008853128.1">
    <property type="nucleotide sequence ID" value="XM_008854906.3"/>
</dbReference>
<feature type="domain" description="MKRN2 opposite strand protein-like N-terminal" evidence="2">
    <location>
        <begin position="8"/>
        <end position="34"/>
    </location>
</feature>
<dbReference type="KEGG" id="ngi:103751448"/>
<dbReference type="GeneID" id="103751448"/>
<dbReference type="Pfam" id="PF16044">
    <property type="entry name" value="DUF4796_C"/>
    <property type="match status" value="1"/>
</dbReference>
<dbReference type="OrthoDB" id="10065749at2759"/>
<organism evidence="3 4">
    <name type="scientific">Nannospalax galili</name>
    <name type="common">Northern Israeli blind subterranean mole rat</name>
    <name type="synonym">Spalax galili</name>
    <dbReference type="NCBI Taxonomy" id="1026970"/>
    <lineage>
        <taxon>Eukaryota</taxon>
        <taxon>Metazoa</taxon>
        <taxon>Chordata</taxon>
        <taxon>Craniata</taxon>
        <taxon>Vertebrata</taxon>
        <taxon>Euteleostomi</taxon>
        <taxon>Mammalia</taxon>
        <taxon>Eutheria</taxon>
        <taxon>Euarchontoglires</taxon>
        <taxon>Glires</taxon>
        <taxon>Rodentia</taxon>
        <taxon>Myomorpha</taxon>
        <taxon>Muroidea</taxon>
        <taxon>Spalacidae</taxon>
        <taxon>Spalacinae</taxon>
        <taxon>Nannospalax</taxon>
    </lineage>
</organism>
<dbReference type="Pfam" id="PF22795">
    <property type="entry name" value="DUF4796_N"/>
    <property type="match status" value="1"/>
</dbReference>
<dbReference type="PANTHER" id="PTHR33963:SF2">
    <property type="entry name" value="MKRN2 OPPOSITE STRAND PROTEIN"/>
    <property type="match status" value="1"/>
</dbReference>
<keyword evidence="4" id="KW-1185">Reference proteome</keyword>
<name>A0A8C6RKV4_NANGA</name>
<dbReference type="InterPro" id="IPR053921">
    <property type="entry name" value="MKRN2OS-like_C"/>
</dbReference>
<dbReference type="AlphaFoldDB" id="A0A8C6RKV4"/>
<dbReference type="InterPro" id="IPR032016">
    <property type="entry name" value="MKRN2OS-like"/>
</dbReference>
<proteinExistence type="predicted"/>
<feature type="domain" description="MKRN2 opposite strand protein-like C-terminal" evidence="1">
    <location>
        <begin position="45"/>
        <end position="199"/>
    </location>
</feature>
<dbReference type="OMA" id="PNMYGMM"/>